<dbReference type="GO" id="GO:0070836">
    <property type="term" value="P:caveola assembly"/>
    <property type="evidence" value="ECO:0007669"/>
    <property type="project" value="InterPro"/>
</dbReference>
<evidence type="ECO:0000256" key="2">
    <source>
        <dbReference type="ARBA" id="ARBA00010988"/>
    </source>
</evidence>
<evidence type="ECO:0000256" key="6">
    <source>
        <dbReference type="RuleBase" id="RU000680"/>
    </source>
</evidence>
<evidence type="ECO:0000313" key="8">
    <source>
        <dbReference type="Proteomes" id="UP001208570"/>
    </source>
</evidence>
<dbReference type="GO" id="GO:0005901">
    <property type="term" value="C:caveola"/>
    <property type="evidence" value="ECO:0007669"/>
    <property type="project" value="UniProtKB-SubCell"/>
</dbReference>
<keyword evidence="3 6" id="KW-1003">Cell membrane</keyword>
<dbReference type="EMBL" id="JAODUP010000166">
    <property type="protein sequence ID" value="KAK2158638.1"/>
    <property type="molecule type" value="Genomic_DNA"/>
</dbReference>
<keyword evidence="4 6" id="KW-0333">Golgi apparatus</keyword>
<dbReference type="PANTHER" id="PTHR10844">
    <property type="entry name" value="CAVEOLIN"/>
    <property type="match status" value="1"/>
</dbReference>
<evidence type="ECO:0000256" key="5">
    <source>
        <dbReference type="ARBA" id="ARBA00023136"/>
    </source>
</evidence>
<keyword evidence="5 6" id="KW-0472">Membrane</keyword>
<dbReference type="Pfam" id="PF01146">
    <property type="entry name" value="Caveolin"/>
    <property type="match status" value="1"/>
</dbReference>
<comment type="similarity">
    <text evidence="2 6">Belongs to the caveolin family.</text>
</comment>
<evidence type="ECO:0000313" key="7">
    <source>
        <dbReference type="EMBL" id="KAK2158638.1"/>
    </source>
</evidence>
<sequence>MPACEKLAPDCDLEERDINNLNDHIKIQFEDVFGEEKGSARSIDCVWRGSYCCFNGTLSCCYKTLSILCAIPMAFCWACEFACLACYHVWCVTPQVRFYTMMCMPIKKLYELYLSVCCGPLCETCGLICSKIVVTNKTG</sequence>
<reference evidence="7" key="1">
    <citation type="journal article" date="2023" name="Mol. Biol. Evol.">
        <title>Third-Generation Sequencing Reveals the Adaptive Role of the Epigenome in Three Deep-Sea Polychaetes.</title>
        <authorList>
            <person name="Perez M."/>
            <person name="Aroh O."/>
            <person name="Sun Y."/>
            <person name="Lan Y."/>
            <person name="Juniper S.K."/>
            <person name="Young C.R."/>
            <person name="Angers B."/>
            <person name="Qian P.Y."/>
        </authorList>
    </citation>
    <scope>NUCLEOTIDE SEQUENCE</scope>
    <source>
        <strain evidence="7">P08H-3</strain>
    </source>
</reference>
<gene>
    <name evidence="7" type="ORF">LSH36_166g02004</name>
</gene>
<evidence type="ECO:0000256" key="1">
    <source>
        <dbReference type="ARBA" id="ARBA00004202"/>
    </source>
</evidence>
<evidence type="ECO:0000256" key="4">
    <source>
        <dbReference type="ARBA" id="ARBA00023034"/>
    </source>
</evidence>
<dbReference type="InterPro" id="IPR001612">
    <property type="entry name" value="Caveolin"/>
</dbReference>
<accession>A0AAD9JU84</accession>
<keyword evidence="8" id="KW-1185">Reference proteome</keyword>
<dbReference type="AlphaFoldDB" id="A0AAD9JU84"/>
<dbReference type="GO" id="GO:0060090">
    <property type="term" value="F:molecular adaptor activity"/>
    <property type="evidence" value="ECO:0007669"/>
    <property type="project" value="TreeGrafter"/>
</dbReference>
<proteinExistence type="inferred from homology"/>
<name>A0AAD9JU84_9ANNE</name>
<protein>
    <recommendedName>
        <fullName evidence="6">Caveolin</fullName>
    </recommendedName>
</protein>
<dbReference type="PANTHER" id="PTHR10844:SF19">
    <property type="entry name" value="CAVEOLIN-2"/>
    <property type="match status" value="1"/>
</dbReference>
<organism evidence="7 8">
    <name type="scientific">Paralvinella palmiformis</name>
    <dbReference type="NCBI Taxonomy" id="53620"/>
    <lineage>
        <taxon>Eukaryota</taxon>
        <taxon>Metazoa</taxon>
        <taxon>Spiralia</taxon>
        <taxon>Lophotrochozoa</taxon>
        <taxon>Annelida</taxon>
        <taxon>Polychaeta</taxon>
        <taxon>Sedentaria</taxon>
        <taxon>Canalipalpata</taxon>
        <taxon>Terebellida</taxon>
        <taxon>Terebelliformia</taxon>
        <taxon>Alvinellidae</taxon>
        <taxon>Paralvinella</taxon>
    </lineage>
</organism>
<comment type="subcellular location">
    <subcellularLocation>
        <location evidence="1 6">Cell membrane</location>
        <topology evidence="1 6">Peripheral membrane protein</topology>
    </subcellularLocation>
    <subcellularLocation>
        <location evidence="6">Golgi apparatus membrane</location>
        <topology evidence="6">Peripheral membrane protein</topology>
    </subcellularLocation>
    <subcellularLocation>
        <location evidence="6">Membrane</location>
        <location evidence="6">Caveola</location>
        <topology evidence="6">Peripheral membrane protein</topology>
    </subcellularLocation>
</comment>
<comment type="caution">
    <text evidence="7">The sequence shown here is derived from an EMBL/GenBank/DDBJ whole genome shotgun (WGS) entry which is preliminary data.</text>
</comment>
<dbReference type="GO" id="GO:0000139">
    <property type="term" value="C:Golgi membrane"/>
    <property type="evidence" value="ECO:0007669"/>
    <property type="project" value="UniProtKB-SubCell"/>
</dbReference>
<dbReference type="Proteomes" id="UP001208570">
    <property type="component" value="Unassembled WGS sequence"/>
</dbReference>
<comment type="function">
    <text evidence="6">May act as a scaffolding protein within caveolar membranes. Interacts directly with G-protein alpha subunits and can functionally regulate their activity.</text>
</comment>
<evidence type="ECO:0000256" key="3">
    <source>
        <dbReference type="ARBA" id="ARBA00022475"/>
    </source>
</evidence>